<reference evidence="1" key="1">
    <citation type="journal article" date="2004" name="Nature">
        <title>Genome duplication in the teleost fish Tetraodon nigroviridis reveals the early vertebrate proto-karyotype.</title>
        <authorList>
            <person name="Jaillon O."/>
            <person name="Aury J.-M."/>
            <person name="Brunet F."/>
            <person name="Petit J.-L."/>
            <person name="Stange-Thomann N."/>
            <person name="Mauceli E."/>
            <person name="Bouneau L."/>
            <person name="Fischer C."/>
            <person name="Ozouf-Costaz C."/>
            <person name="Bernot A."/>
            <person name="Nicaud S."/>
            <person name="Jaffe D."/>
            <person name="Fisher S."/>
            <person name="Lutfalla G."/>
            <person name="Dossat C."/>
            <person name="Segurens B."/>
            <person name="Dasilva C."/>
            <person name="Salanoubat M."/>
            <person name="Levy M."/>
            <person name="Boudet N."/>
            <person name="Castellano S."/>
            <person name="Anthouard V."/>
            <person name="Jubin C."/>
            <person name="Castelli V."/>
            <person name="Katinka M."/>
            <person name="Vacherie B."/>
            <person name="Biemont C."/>
            <person name="Skalli Z."/>
            <person name="Cattolico L."/>
            <person name="Poulain J."/>
            <person name="De Berardinis V."/>
            <person name="Cruaud C."/>
            <person name="Duprat S."/>
            <person name="Brottier P."/>
            <person name="Coutanceau J.-P."/>
            <person name="Gouzy J."/>
            <person name="Parra G."/>
            <person name="Lardier G."/>
            <person name="Chapple C."/>
            <person name="McKernan K.J."/>
            <person name="McEwan P."/>
            <person name="Bosak S."/>
            <person name="Kellis M."/>
            <person name="Volff J.-N."/>
            <person name="Guigo R."/>
            <person name="Zody M.C."/>
            <person name="Mesirov J."/>
            <person name="Lindblad-Toh K."/>
            <person name="Birren B."/>
            <person name="Nusbaum C."/>
            <person name="Kahn D."/>
            <person name="Robinson-Rechavi M."/>
            <person name="Laudet V."/>
            <person name="Schachter V."/>
            <person name="Quetier F."/>
            <person name="Saurin W."/>
            <person name="Scarpelli C."/>
            <person name="Wincker P."/>
            <person name="Lander E.S."/>
            <person name="Weissenbach J."/>
            <person name="Roest Crollius H."/>
        </authorList>
    </citation>
    <scope>NUCLEOTIDE SEQUENCE [LARGE SCALE GENOMIC DNA]</scope>
</reference>
<dbReference type="AlphaFoldDB" id="Q4SBZ2"/>
<evidence type="ECO:0000313" key="1">
    <source>
        <dbReference type="EMBL" id="CAG01840.1"/>
    </source>
</evidence>
<reference evidence="1" key="2">
    <citation type="submission" date="2004-02" db="EMBL/GenBank/DDBJ databases">
        <authorList>
            <consortium name="Genoscope"/>
            <consortium name="Whitehead Institute Centre for Genome Research"/>
        </authorList>
    </citation>
    <scope>NUCLEOTIDE SEQUENCE</scope>
</reference>
<protein>
    <submittedName>
        <fullName evidence="1">(spotted green pufferfish) hypothetical protein</fullName>
    </submittedName>
</protein>
<sequence>MGSGNAPVLHQRARLAARLRGLLCRCHCPREQVPRTRRPVSGAVRFTCGLLRGKGHPDDVLRRVLVRKPSNCSRTRKT</sequence>
<proteinExistence type="predicted"/>
<dbReference type="EMBL" id="CAAE01014660">
    <property type="protein sequence ID" value="CAG01840.1"/>
    <property type="molecule type" value="Genomic_DNA"/>
</dbReference>
<organism evidence="1">
    <name type="scientific">Tetraodon nigroviridis</name>
    <name type="common">Spotted green pufferfish</name>
    <name type="synonym">Chelonodon nigroviridis</name>
    <dbReference type="NCBI Taxonomy" id="99883"/>
    <lineage>
        <taxon>Eukaryota</taxon>
        <taxon>Metazoa</taxon>
        <taxon>Chordata</taxon>
        <taxon>Craniata</taxon>
        <taxon>Vertebrata</taxon>
        <taxon>Euteleostomi</taxon>
        <taxon>Actinopterygii</taxon>
        <taxon>Neopterygii</taxon>
        <taxon>Teleostei</taxon>
        <taxon>Neoteleostei</taxon>
        <taxon>Acanthomorphata</taxon>
        <taxon>Eupercaria</taxon>
        <taxon>Tetraodontiformes</taxon>
        <taxon>Tetradontoidea</taxon>
        <taxon>Tetraodontidae</taxon>
        <taxon>Tetraodon</taxon>
    </lineage>
</organism>
<accession>Q4SBZ2</accession>
<name>Q4SBZ2_TETNG</name>
<comment type="caution">
    <text evidence="1">The sequence shown here is derived from an EMBL/GenBank/DDBJ whole genome shotgun (WGS) entry which is preliminary data.</text>
</comment>
<gene>
    <name evidence="1" type="ORF">GSTENG00020744001</name>
</gene>
<dbReference type="KEGG" id="tng:GSTEN00020744G001"/>